<reference evidence="2 3" key="1">
    <citation type="submission" date="2016-10" db="EMBL/GenBank/DDBJ databases">
        <authorList>
            <person name="de Groot N.N."/>
        </authorList>
    </citation>
    <scope>NUCLEOTIDE SEQUENCE [LARGE SCALE GENOMIC DNA]</scope>
    <source>
        <strain evidence="2 3">DSM 19219</strain>
    </source>
</reference>
<evidence type="ECO:0000313" key="2">
    <source>
        <dbReference type="EMBL" id="SDW17817.1"/>
    </source>
</evidence>
<keyword evidence="3" id="KW-1185">Reference proteome</keyword>
<dbReference type="STRING" id="574349.SAMN05443545_101301"/>
<dbReference type="PROSITE" id="PS51257">
    <property type="entry name" value="PROKAR_LIPOPROTEIN"/>
    <property type="match status" value="1"/>
</dbReference>
<organism evidence="2 3">
    <name type="scientific">Aidingimonas halophila</name>
    <dbReference type="NCBI Taxonomy" id="574349"/>
    <lineage>
        <taxon>Bacteria</taxon>
        <taxon>Pseudomonadati</taxon>
        <taxon>Pseudomonadota</taxon>
        <taxon>Gammaproteobacteria</taxon>
        <taxon>Oceanospirillales</taxon>
        <taxon>Halomonadaceae</taxon>
        <taxon>Aidingimonas</taxon>
    </lineage>
</organism>
<evidence type="ECO:0000256" key="1">
    <source>
        <dbReference type="SAM" id="SignalP"/>
    </source>
</evidence>
<sequence length="92" mass="10151">MRLTTALMIKSLAAIFVVSGCTTTEYIEVTPECSPPPVPTLPQIDKGNLWDQVGDEDYRKIEAYINGLWAYSDEQAAMLNELCQGADDAHTD</sequence>
<gene>
    <name evidence="2" type="ORF">SAMN05443545_101301</name>
</gene>
<dbReference type="AlphaFoldDB" id="A0A1H2REI8"/>
<name>A0A1H2REI8_9GAMM</name>
<keyword evidence="1" id="KW-0732">Signal</keyword>
<protein>
    <submittedName>
        <fullName evidence="2">Uncharacterized protein</fullName>
    </submittedName>
</protein>
<proteinExistence type="predicted"/>
<feature type="chain" id="PRO_5011673466" evidence="1">
    <location>
        <begin position="21"/>
        <end position="92"/>
    </location>
</feature>
<feature type="signal peptide" evidence="1">
    <location>
        <begin position="1"/>
        <end position="20"/>
    </location>
</feature>
<accession>A0A1H2REI8</accession>
<dbReference type="Proteomes" id="UP000198500">
    <property type="component" value="Unassembled WGS sequence"/>
</dbReference>
<dbReference type="RefSeq" id="WP_175529732.1">
    <property type="nucleotide sequence ID" value="NZ_BMXH01000001.1"/>
</dbReference>
<evidence type="ECO:0000313" key="3">
    <source>
        <dbReference type="Proteomes" id="UP000198500"/>
    </source>
</evidence>
<dbReference type="EMBL" id="FNNI01000001">
    <property type="protein sequence ID" value="SDW17817.1"/>
    <property type="molecule type" value="Genomic_DNA"/>
</dbReference>